<evidence type="ECO:0000259" key="2">
    <source>
        <dbReference type="Pfam" id="PF00501"/>
    </source>
</evidence>
<dbReference type="Pfam" id="PF00501">
    <property type="entry name" value="AMP-binding"/>
    <property type="match status" value="1"/>
</dbReference>
<feature type="domain" description="AMP-dependent synthetase/ligase" evidence="2">
    <location>
        <begin position="62"/>
        <end position="479"/>
    </location>
</feature>
<evidence type="ECO:0008006" key="6">
    <source>
        <dbReference type="Google" id="ProtNLM"/>
    </source>
</evidence>
<organism evidence="4 5">
    <name type="scientific">Elysia crispata</name>
    <name type="common">lettuce slug</name>
    <dbReference type="NCBI Taxonomy" id="231223"/>
    <lineage>
        <taxon>Eukaryota</taxon>
        <taxon>Metazoa</taxon>
        <taxon>Spiralia</taxon>
        <taxon>Lophotrochozoa</taxon>
        <taxon>Mollusca</taxon>
        <taxon>Gastropoda</taxon>
        <taxon>Heterobranchia</taxon>
        <taxon>Euthyneura</taxon>
        <taxon>Panpulmonata</taxon>
        <taxon>Sacoglossa</taxon>
        <taxon>Placobranchoidea</taxon>
        <taxon>Plakobranchidae</taxon>
        <taxon>Elysia</taxon>
    </lineage>
</organism>
<gene>
    <name evidence="4" type="ORF">RRG08_036328</name>
</gene>
<dbReference type="Gene3D" id="3.40.50.12780">
    <property type="entry name" value="N-terminal domain of ligase-like"/>
    <property type="match status" value="1"/>
</dbReference>
<dbReference type="Gene3D" id="3.30.300.30">
    <property type="match status" value="1"/>
</dbReference>
<dbReference type="Pfam" id="PF13193">
    <property type="entry name" value="AMP-binding_C"/>
    <property type="match status" value="1"/>
</dbReference>
<accession>A0AAE1DJH0</accession>
<name>A0AAE1DJH0_9GAST</name>
<evidence type="ECO:0000313" key="4">
    <source>
        <dbReference type="EMBL" id="KAK3772994.1"/>
    </source>
</evidence>
<dbReference type="PANTHER" id="PTHR43201">
    <property type="entry name" value="ACYL-COA SYNTHETASE"/>
    <property type="match status" value="1"/>
</dbReference>
<proteinExistence type="inferred from homology"/>
<dbReference type="GO" id="GO:0031956">
    <property type="term" value="F:medium-chain fatty acid-CoA ligase activity"/>
    <property type="evidence" value="ECO:0007669"/>
    <property type="project" value="TreeGrafter"/>
</dbReference>
<reference evidence="4" key="1">
    <citation type="journal article" date="2023" name="G3 (Bethesda)">
        <title>A reference genome for the long-term kleptoplast-retaining sea slug Elysia crispata morphotype clarki.</title>
        <authorList>
            <person name="Eastman K.E."/>
            <person name="Pendleton A.L."/>
            <person name="Shaikh M.A."/>
            <person name="Suttiyut T."/>
            <person name="Ogas R."/>
            <person name="Tomko P."/>
            <person name="Gavelis G."/>
            <person name="Widhalm J.R."/>
            <person name="Wisecaver J.H."/>
        </authorList>
    </citation>
    <scope>NUCLEOTIDE SEQUENCE</scope>
    <source>
        <strain evidence="4">ECLA1</strain>
    </source>
</reference>
<dbReference type="InterPro" id="IPR025110">
    <property type="entry name" value="AMP-bd_C"/>
</dbReference>
<evidence type="ECO:0000256" key="1">
    <source>
        <dbReference type="ARBA" id="ARBA00006432"/>
    </source>
</evidence>
<dbReference type="InterPro" id="IPR042099">
    <property type="entry name" value="ANL_N_sf"/>
</dbReference>
<keyword evidence="5" id="KW-1185">Reference proteome</keyword>
<comment type="similarity">
    <text evidence="1">Belongs to the ATP-dependent AMP-binding enzyme family.</text>
</comment>
<evidence type="ECO:0000259" key="3">
    <source>
        <dbReference type="Pfam" id="PF13193"/>
    </source>
</evidence>
<dbReference type="InterPro" id="IPR020845">
    <property type="entry name" value="AMP-binding_CS"/>
</dbReference>
<dbReference type="GO" id="GO:0006631">
    <property type="term" value="P:fatty acid metabolic process"/>
    <property type="evidence" value="ECO:0007669"/>
    <property type="project" value="TreeGrafter"/>
</dbReference>
<feature type="domain" description="AMP-binding enzyme C-terminal" evidence="3">
    <location>
        <begin position="531"/>
        <end position="603"/>
    </location>
</feature>
<evidence type="ECO:0000313" key="5">
    <source>
        <dbReference type="Proteomes" id="UP001283361"/>
    </source>
</evidence>
<dbReference type="Proteomes" id="UP001283361">
    <property type="component" value="Unassembled WGS sequence"/>
</dbReference>
<dbReference type="InterPro" id="IPR000873">
    <property type="entry name" value="AMP-dep_synth/lig_dom"/>
</dbReference>
<dbReference type="PANTHER" id="PTHR43201:SF8">
    <property type="entry name" value="ACYL-COA SYNTHETASE FAMILY MEMBER 3"/>
    <property type="match status" value="1"/>
</dbReference>
<dbReference type="SUPFAM" id="SSF56801">
    <property type="entry name" value="Acetyl-CoA synthetase-like"/>
    <property type="match status" value="1"/>
</dbReference>
<dbReference type="CDD" id="cd05941">
    <property type="entry name" value="MCS"/>
    <property type="match status" value="1"/>
</dbReference>
<sequence>MIGNELTRNAHGVTFTRYLHFRFKGIARSYNFKKTNVLFVSQKNCRHLSTKSTLPQVPVFLHAEKNKERPAIVDRDGRLNYGDVLHHSMNLAVEILKIFSANESMKINGERIALLTEPNAAYVVGMYASWICNSISVPLHTSHPPSEWEYFLSDSQCSLILVTQTLLDKISPVAEKLGIPVKIITREAIGEPYERNRWFQPDHASNPKKVRKQYESRKQRWFDSPAEQVMQKPALIVYTSGTTGRPKGVVLTHKNLSSMVNNMHSSWGWSKQDVILCVLPLHHVHGLINIVLTSMASGAVCVMEPKFDAPTVWNFLTAPTVKNLDKNINLFMAVPTVYIKLMEHFKENVEAKNDVMSARFIKSSLSQNIRLMVCGSAAMPTSASANWQDITGHQLLERYGMSEIGMALSHPLLGERVSGSVGTPLPDVEVQIVRTNVYSPHGYDVLARGDSRRTVVTKGCEGEQGELLVKGPSVFKEYWNKPEETSNTFTKDGWFKTGDTAKFEGGVYFIVGRTSVDVIKNGGYKIGALGVEQHLLEHPDIVECAVVGLPDITWGQRVAVIVVLKSGTFMELSDLRSWASKRMPPYQIPTVLKVIESIPRNAMDKVNKKEIVRVFFPEAFEK</sequence>
<protein>
    <recommendedName>
        <fullName evidence="6">Acyl-CoA synthetase family member 3, mitochondrial</fullName>
    </recommendedName>
</protein>
<dbReference type="EMBL" id="JAWDGP010003572">
    <property type="protein sequence ID" value="KAK3772994.1"/>
    <property type="molecule type" value="Genomic_DNA"/>
</dbReference>
<dbReference type="PROSITE" id="PS00455">
    <property type="entry name" value="AMP_BINDING"/>
    <property type="match status" value="1"/>
</dbReference>
<dbReference type="AlphaFoldDB" id="A0AAE1DJH0"/>
<dbReference type="InterPro" id="IPR045851">
    <property type="entry name" value="AMP-bd_C_sf"/>
</dbReference>
<comment type="caution">
    <text evidence="4">The sequence shown here is derived from an EMBL/GenBank/DDBJ whole genome shotgun (WGS) entry which is preliminary data.</text>
</comment>